<gene>
    <name evidence="1" type="ORF">PoB_006482400</name>
</gene>
<dbReference type="Gene3D" id="3.30.420.10">
    <property type="entry name" value="Ribonuclease H-like superfamily/Ribonuclease H"/>
    <property type="match status" value="1"/>
</dbReference>
<accession>A0AAV4D294</accession>
<comment type="caution">
    <text evidence="1">The sequence shown here is derived from an EMBL/GenBank/DDBJ whole genome shotgun (WGS) entry which is preliminary data.</text>
</comment>
<evidence type="ECO:0000313" key="2">
    <source>
        <dbReference type="Proteomes" id="UP000735302"/>
    </source>
</evidence>
<proteinExistence type="predicted"/>
<dbReference type="AlphaFoldDB" id="A0AAV4D294"/>
<evidence type="ECO:0000313" key="1">
    <source>
        <dbReference type="EMBL" id="GFO38319.1"/>
    </source>
</evidence>
<dbReference type="InterPro" id="IPR012337">
    <property type="entry name" value="RNaseH-like_sf"/>
</dbReference>
<reference evidence="1 2" key="1">
    <citation type="journal article" date="2021" name="Elife">
        <title>Chloroplast acquisition without the gene transfer in kleptoplastic sea slugs, Plakobranchus ocellatus.</title>
        <authorList>
            <person name="Maeda T."/>
            <person name="Takahashi S."/>
            <person name="Yoshida T."/>
            <person name="Shimamura S."/>
            <person name="Takaki Y."/>
            <person name="Nagai Y."/>
            <person name="Toyoda A."/>
            <person name="Suzuki Y."/>
            <person name="Arimoto A."/>
            <person name="Ishii H."/>
            <person name="Satoh N."/>
            <person name="Nishiyama T."/>
            <person name="Hasebe M."/>
            <person name="Maruyama T."/>
            <person name="Minagawa J."/>
            <person name="Obokata J."/>
            <person name="Shigenobu S."/>
        </authorList>
    </citation>
    <scope>NUCLEOTIDE SEQUENCE [LARGE SCALE GENOMIC DNA]</scope>
</reference>
<organism evidence="1 2">
    <name type="scientific">Plakobranchus ocellatus</name>
    <dbReference type="NCBI Taxonomy" id="259542"/>
    <lineage>
        <taxon>Eukaryota</taxon>
        <taxon>Metazoa</taxon>
        <taxon>Spiralia</taxon>
        <taxon>Lophotrochozoa</taxon>
        <taxon>Mollusca</taxon>
        <taxon>Gastropoda</taxon>
        <taxon>Heterobranchia</taxon>
        <taxon>Euthyneura</taxon>
        <taxon>Panpulmonata</taxon>
        <taxon>Sacoglossa</taxon>
        <taxon>Placobranchoidea</taxon>
        <taxon>Plakobranchidae</taxon>
        <taxon>Plakobranchus</taxon>
    </lineage>
</organism>
<dbReference type="SUPFAM" id="SSF53098">
    <property type="entry name" value="Ribonuclease H-like"/>
    <property type="match status" value="1"/>
</dbReference>
<dbReference type="GO" id="GO:0003676">
    <property type="term" value="F:nucleic acid binding"/>
    <property type="evidence" value="ECO:0007669"/>
    <property type="project" value="InterPro"/>
</dbReference>
<dbReference type="EMBL" id="BLXT01007309">
    <property type="protein sequence ID" value="GFO38319.1"/>
    <property type="molecule type" value="Genomic_DNA"/>
</dbReference>
<dbReference type="InterPro" id="IPR036397">
    <property type="entry name" value="RNaseH_sf"/>
</dbReference>
<sequence length="97" mass="11339">MRHRFILTLADYASRYAEAVPLQEIDVEIVPEALVDIYSWLGIPGEAWTMHLGMQRQVWQFMSHCMKEIWGLLGIKQKVKPYHLICNNLVERLNATL</sequence>
<dbReference type="Proteomes" id="UP000735302">
    <property type="component" value="Unassembled WGS sequence"/>
</dbReference>
<name>A0AAV4D294_9GAST</name>
<keyword evidence="2" id="KW-1185">Reference proteome</keyword>
<protein>
    <submittedName>
        <fullName evidence="1">Zinc finger protein</fullName>
    </submittedName>
</protein>